<name>A0ABY4N2U9_9MICO</name>
<dbReference type="RefSeq" id="WP_249477556.1">
    <property type="nucleotide sequence ID" value="NZ_CP097218.1"/>
</dbReference>
<protein>
    <submittedName>
        <fullName evidence="2">Uncharacterized protein</fullName>
    </submittedName>
</protein>
<keyword evidence="3" id="KW-1185">Reference proteome</keyword>
<dbReference type="EMBL" id="CP097218">
    <property type="protein sequence ID" value="UQN28464.1"/>
    <property type="molecule type" value="Genomic_DNA"/>
</dbReference>
<accession>A0ABY4N2U9</accession>
<feature type="compositionally biased region" description="Gly residues" evidence="1">
    <location>
        <begin position="225"/>
        <end position="235"/>
    </location>
</feature>
<sequence>MSDRGGMMAGLVHPESIELWRDWARSRGGLPRHRGSVADAVRTLRGTRGRDDHWEEPRWVLHSREGETSARVVIGLEDASPRSRAALLAFLPYLRVGVDVIAPRGLIAPELGGHDWRRRAFESARDAVPSDAAAVVTAGQGGPTGAALHSVAERRGLQSFVVQTDVLTPYAAPLPAEATVLSWSADDADFWRSGREDLTLLAVGSQRLWQLGHHSGEDDPTAEGTGKGRGGGGGGGEDDAETRSDDGAGTRADAGADASDEGVDDQADPTSVPSPVVLGQLSRIELPSRLAARAASSFCRDGVARYLPEAGETGRLARTQHRLWERRGIEVLPAGTDPLTLRAPVVSILAAEVLEVAARGGEAWVHAPGAPGWVHEFWHRYGMRRHGTPTPAPAMPEEEPAARIAREVENRVEGVA</sequence>
<organism evidence="2 3">
    <name type="scientific">Brachybacterium kimchii</name>
    <dbReference type="NCBI Taxonomy" id="2942909"/>
    <lineage>
        <taxon>Bacteria</taxon>
        <taxon>Bacillati</taxon>
        <taxon>Actinomycetota</taxon>
        <taxon>Actinomycetes</taxon>
        <taxon>Micrococcales</taxon>
        <taxon>Dermabacteraceae</taxon>
        <taxon>Brachybacterium</taxon>
    </lineage>
</organism>
<dbReference type="Proteomes" id="UP001055868">
    <property type="component" value="Chromosome"/>
</dbReference>
<evidence type="ECO:0000256" key="1">
    <source>
        <dbReference type="SAM" id="MobiDB-lite"/>
    </source>
</evidence>
<reference evidence="2" key="1">
    <citation type="submission" date="2022-05" db="EMBL/GenBank/DDBJ databases">
        <title>Genomic analysis of Brachybacterium sp. CBA3104.</title>
        <authorList>
            <person name="Roh S.W."/>
            <person name="Kim Y.B."/>
            <person name="Kim Y."/>
        </authorList>
    </citation>
    <scope>NUCLEOTIDE SEQUENCE</scope>
    <source>
        <strain evidence="2">CBA3104</strain>
    </source>
</reference>
<proteinExistence type="predicted"/>
<feature type="compositionally biased region" description="Acidic residues" evidence="1">
    <location>
        <begin position="258"/>
        <end position="267"/>
    </location>
</feature>
<feature type="region of interest" description="Disordered" evidence="1">
    <location>
        <begin position="212"/>
        <end position="276"/>
    </location>
</feature>
<evidence type="ECO:0000313" key="2">
    <source>
        <dbReference type="EMBL" id="UQN28464.1"/>
    </source>
</evidence>
<gene>
    <name evidence="2" type="ORF">M4486_12540</name>
</gene>
<evidence type="ECO:0000313" key="3">
    <source>
        <dbReference type="Proteomes" id="UP001055868"/>
    </source>
</evidence>